<dbReference type="Gene3D" id="2.120.10.70">
    <property type="entry name" value="Fucose-specific lectin"/>
    <property type="match status" value="1"/>
</dbReference>
<protein>
    <recommendedName>
        <fullName evidence="3">Fucose-specific lectin</fullName>
    </recommendedName>
</protein>
<proteinExistence type="predicted"/>
<evidence type="ECO:0000313" key="1">
    <source>
        <dbReference type="EMBL" id="CAB1276138.1"/>
    </source>
</evidence>
<dbReference type="EMBL" id="LR778175">
    <property type="protein sequence ID" value="CAB1276138.1"/>
    <property type="molecule type" value="Genomic_DNA"/>
</dbReference>
<reference evidence="1 2" key="1">
    <citation type="submission" date="2020-03" db="EMBL/GenBank/DDBJ databases">
        <authorList>
            <person name="Picone N."/>
        </authorList>
    </citation>
    <scope>NUCLEOTIDE SEQUENCE [LARGE SCALE GENOMIC DNA]</scope>
    <source>
        <strain evidence="1">NSCAC1</strain>
    </source>
</reference>
<dbReference type="RefSeq" id="WP_197743758.1">
    <property type="nucleotide sequence ID" value="NZ_LR778175.1"/>
</dbReference>
<dbReference type="KEGG" id="ntg:NSCAC_1019"/>
<accession>A0A7G1Q9P8</accession>
<gene>
    <name evidence="1" type="ORF">NSCAC_1019</name>
</gene>
<name>A0A7G1Q9P8_9GAMM</name>
<dbReference type="AlphaFoldDB" id="A0A7G1Q9P8"/>
<dbReference type="Proteomes" id="UP000516072">
    <property type="component" value="Chromosome"/>
</dbReference>
<evidence type="ECO:0000313" key="2">
    <source>
        <dbReference type="Proteomes" id="UP000516072"/>
    </source>
</evidence>
<keyword evidence="2" id="KW-1185">Reference proteome</keyword>
<dbReference type="SUPFAM" id="SSF89372">
    <property type="entry name" value="Fucose-specific lectin"/>
    <property type="match status" value="1"/>
</dbReference>
<organism evidence="1 2">
    <name type="scientific">Candidatus Nitrosacidococcus tergens</name>
    <dbReference type="NCBI Taxonomy" id="553981"/>
    <lineage>
        <taxon>Bacteria</taxon>
        <taxon>Pseudomonadati</taxon>
        <taxon>Pseudomonadota</taxon>
        <taxon>Gammaproteobacteria</taxon>
        <taxon>Chromatiales</taxon>
        <taxon>Chromatiaceae</taxon>
        <taxon>Candidatus Nitrosacidococcus</taxon>
    </lineage>
</organism>
<evidence type="ECO:0008006" key="3">
    <source>
        <dbReference type="Google" id="ProtNLM"/>
    </source>
</evidence>
<sequence length="172" mass="18434">MNKSLSEVSAQTAMIPPTCTSQLMQNYRLAAPIFAGTQIAAAPNRSNGQSEVYSIGTDGHVYRISMDSGSDTGWNVSDRKFPGKATHLAVAGNLNGSVDIYASDEQNRNSQIYIESSYLSLASGIGNNALQVFGIQKDGFAYVVTYQDAQGNWHNAQDDHWDLGGKLPGPTA</sequence>